<gene>
    <name evidence="1" type="ORF">DLJ53_17850</name>
</gene>
<evidence type="ECO:0000313" key="1">
    <source>
        <dbReference type="EMBL" id="RAI01080.1"/>
    </source>
</evidence>
<reference evidence="1 2" key="1">
    <citation type="submission" date="2018-05" db="EMBL/GenBank/DDBJ databases">
        <title>Acuticoccus sediminis sp. nov., isolated from deep-sea sediment of Indian Ocean.</title>
        <authorList>
            <person name="Liu X."/>
            <person name="Lai Q."/>
            <person name="Du Y."/>
            <person name="Sun F."/>
            <person name="Zhang X."/>
            <person name="Wang S."/>
            <person name="Shao Z."/>
        </authorList>
    </citation>
    <scope>NUCLEOTIDE SEQUENCE [LARGE SCALE GENOMIC DNA]</scope>
    <source>
        <strain evidence="1 2">PTG4-2</strain>
    </source>
</reference>
<sequence>MLSKPALADRAIMSFNVDRAKLFDIESASEEVRRLLPSFAAAVEAERAKLEQIEPIIESGGLLRFLPAKALSRSLLCLVAESDYFGTIRFTEKSIKPIIFHRPFLVVGSAGTLAEIQDMGFITFAELINEAYDNEPQPDRRLMMVMKELHNILEWTSAPKGRRYFLDAVRPRLVANQLHFQNSIKRTMLERLRGDLRSVISATAHNGA</sequence>
<evidence type="ECO:0000313" key="2">
    <source>
        <dbReference type="Proteomes" id="UP000249590"/>
    </source>
</evidence>
<proteinExistence type="predicted"/>
<comment type="caution">
    <text evidence="1">The sequence shown here is derived from an EMBL/GenBank/DDBJ whole genome shotgun (WGS) entry which is preliminary data.</text>
</comment>
<protein>
    <submittedName>
        <fullName evidence="1">Uncharacterized protein</fullName>
    </submittedName>
</protein>
<dbReference type="Proteomes" id="UP000249590">
    <property type="component" value="Unassembled WGS sequence"/>
</dbReference>
<dbReference type="EMBL" id="QHHQ01000003">
    <property type="protein sequence ID" value="RAI01080.1"/>
    <property type="molecule type" value="Genomic_DNA"/>
</dbReference>
<name>A0A8B2NS00_9HYPH</name>
<organism evidence="1 2">
    <name type="scientific">Acuticoccus sediminis</name>
    <dbReference type="NCBI Taxonomy" id="2184697"/>
    <lineage>
        <taxon>Bacteria</taxon>
        <taxon>Pseudomonadati</taxon>
        <taxon>Pseudomonadota</taxon>
        <taxon>Alphaproteobacteria</taxon>
        <taxon>Hyphomicrobiales</taxon>
        <taxon>Amorphaceae</taxon>
        <taxon>Acuticoccus</taxon>
    </lineage>
</organism>
<dbReference type="AlphaFoldDB" id="A0A8B2NS00"/>
<accession>A0A8B2NS00</accession>
<keyword evidence="2" id="KW-1185">Reference proteome</keyword>